<dbReference type="Proteomes" id="UP001302652">
    <property type="component" value="Chromosome 3"/>
</dbReference>
<feature type="transmembrane region" description="Helical" evidence="2">
    <location>
        <begin position="57"/>
        <end position="78"/>
    </location>
</feature>
<sequence>MPNVTARIGPPNNRRKPFVPAPSTFHTPVSLLFSKISAMTWAACNERFLFEVGGDNYLGWFVTASGLSFGAPFSFDLLNKMMVIRSTVKPHEKSPEEASQDRRSNVSLAPNTLTLAA</sequence>
<evidence type="ECO:0000256" key="1">
    <source>
        <dbReference type="SAM" id="MobiDB-lite"/>
    </source>
</evidence>
<feature type="region of interest" description="Disordered" evidence="1">
    <location>
        <begin position="1"/>
        <end position="20"/>
    </location>
</feature>
<organism evidence="3 4">
    <name type="scientific">Paraburkholderia kirstenboschensis</name>
    <dbReference type="NCBI Taxonomy" id="1245436"/>
    <lineage>
        <taxon>Bacteria</taxon>
        <taxon>Pseudomonadati</taxon>
        <taxon>Pseudomonadota</taxon>
        <taxon>Betaproteobacteria</taxon>
        <taxon>Burkholderiales</taxon>
        <taxon>Burkholderiaceae</taxon>
        <taxon>Paraburkholderia</taxon>
    </lineage>
</organism>
<evidence type="ECO:0000313" key="4">
    <source>
        <dbReference type="Proteomes" id="UP001302652"/>
    </source>
</evidence>
<dbReference type="RefSeq" id="WP_317015069.1">
    <property type="nucleotide sequence ID" value="NZ_CP136511.1"/>
</dbReference>
<name>A0ABZ0EBC2_9BURK</name>
<feature type="region of interest" description="Disordered" evidence="1">
    <location>
        <begin position="88"/>
        <end position="117"/>
    </location>
</feature>
<reference evidence="3 4" key="1">
    <citation type="submission" date="2023-10" db="EMBL/GenBank/DDBJ databases">
        <title>Surface-active antibiotics is a multifunctional adaptation for post-fire microbes.</title>
        <authorList>
            <person name="Liu M.D."/>
            <person name="Du Y."/>
            <person name="Koupaei S.K."/>
            <person name="Kim N.R."/>
            <person name="Zhang W."/>
            <person name="Traxler M.F."/>
        </authorList>
    </citation>
    <scope>NUCLEOTIDE SEQUENCE [LARGE SCALE GENOMIC DNA]</scope>
    <source>
        <strain evidence="3 4">F3</strain>
    </source>
</reference>
<keyword evidence="4" id="KW-1185">Reference proteome</keyword>
<feature type="compositionally biased region" description="Basic and acidic residues" evidence="1">
    <location>
        <begin position="89"/>
        <end position="104"/>
    </location>
</feature>
<keyword evidence="2" id="KW-0472">Membrane</keyword>
<accession>A0ABZ0EBC2</accession>
<proteinExistence type="predicted"/>
<feature type="compositionally biased region" description="Polar residues" evidence="1">
    <location>
        <begin position="105"/>
        <end position="117"/>
    </location>
</feature>
<evidence type="ECO:0000256" key="2">
    <source>
        <dbReference type="SAM" id="Phobius"/>
    </source>
</evidence>
<dbReference type="EMBL" id="CP136511">
    <property type="protein sequence ID" value="WOD13523.1"/>
    <property type="molecule type" value="Genomic_DNA"/>
</dbReference>
<protein>
    <submittedName>
        <fullName evidence="3">Uncharacterized protein</fullName>
    </submittedName>
</protein>
<keyword evidence="2" id="KW-0812">Transmembrane</keyword>
<gene>
    <name evidence="3" type="ORF">RW095_05825</name>
</gene>
<keyword evidence="2" id="KW-1133">Transmembrane helix</keyword>
<evidence type="ECO:0000313" key="3">
    <source>
        <dbReference type="EMBL" id="WOD13523.1"/>
    </source>
</evidence>